<name>A0AA86IYH9_9ENTR</name>
<keyword evidence="1" id="KW-0812">Transmembrane</keyword>
<dbReference type="Proteomes" id="UP000682928">
    <property type="component" value="Chromosome"/>
</dbReference>
<evidence type="ECO:0000313" key="3">
    <source>
        <dbReference type="EMBL" id="BCU53738.1"/>
    </source>
</evidence>
<dbReference type="AlphaFoldDB" id="A0AA86IYH9"/>
<keyword evidence="1" id="KW-1133">Transmembrane helix</keyword>
<feature type="transmembrane region" description="Helical" evidence="1">
    <location>
        <begin position="17"/>
        <end position="36"/>
    </location>
</feature>
<dbReference type="InterPro" id="IPR057522">
    <property type="entry name" value="HofO_C"/>
</dbReference>
<dbReference type="EMBL" id="AP024590">
    <property type="protein sequence ID" value="BCU53738.1"/>
    <property type="molecule type" value="Genomic_DNA"/>
</dbReference>
<feature type="domain" description="DNA utilization protein HofO C-terminal" evidence="2">
    <location>
        <begin position="82"/>
        <end position="150"/>
    </location>
</feature>
<sequence>MQRCLDFWYGLTPRGRVARWLMLTCCLAVCLWWMAVRPAGNRLAQLKTEHVTQQVTLRQHYQQTHVLRPPEGQAESQPVRAFSPLDFAPPHASLTHWQPTLNGGELVLSARWAQAVATFAQLAEYDMVVRGFTLEPEGLQLRFTLQLEAANDT</sequence>
<accession>A0AA86IYH9</accession>
<organism evidence="3 4">
    <name type="scientific">Enterobacter kobei</name>
    <dbReference type="NCBI Taxonomy" id="208224"/>
    <lineage>
        <taxon>Bacteria</taxon>
        <taxon>Pseudomonadati</taxon>
        <taxon>Pseudomonadota</taxon>
        <taxon>Gammaproteobacteria</taxon>
        <taxon>Enterobacterales</taxon>
        <taxon>Enterobacteriaceae</taxon>
        <taxon>Enterobacter</taxon>
        <taxon>Enterobacter cloacae complex</taxon>
    </lineage>
</organism>
<dbReference type="RefSeq" id="WP_088220968.1">
    <property type="nucleotide sequence ID" value="NZ_AP024590.1"/>
</dbReference>
<keyword evidence="1" id="KW-0472">Membrane</keyword>
<dbReference type="Pfam" id="PF25319">
    <property type="entry name" value="HofO"/>
    <property type="match status" value="1"/>
</dbReference>
<evidence type="ECO:0000313" key="4">
    <source>
        <dbReference type="Proteomes" id="UP000682928"/>
    </source>
</evidence>
<proteinExistence type="predicted"/>
<protein>
    <recommendedName>
        <fullName evidence="2">DNA utilization protein HofO C-terminal domain-containing protein</fullName>
    </recommendedName>
</protein>
<reference evidence="3" key="1">
    <citation type="submission" date="2021-04" db="EMBL/GenBank/DDBJ databases">
        <title>Difference and commonality of drug resistance evolution in various bacteria. and drug sensitivity profiles.</title>
        <authorList>
            <person name="Maeda T."/>
            <person name="Shibai A."/>
            <person name="Kawada K."/>
            <person name="Kotani H."/>
            <person name="Tarusawa Y."/>
            <person name="Tanabe K."/>
            <person name="Furusawa C."/>
        </authorList>
    </citation>
    <scope>NUCLEOTIDE SEQUENCE</scope>
    <source>
        <strain evidence="3">JCM 8580</strain>
    </source>
</reference>
<gene>
    <name evidence="3" type="primary">yrfB</name>
    <name evidence="3" type="ORF">ENKO_03320</name>
</gene>
<evidence type="ECO:0000259" key="2">
    <source>
        <dbReference type="Pfam" id="PF25319"/>
    </source>
</evidence>
<evidence type="ECO:0000256" key="1">
    <source>
        <dbReference type="SAM" id="Phobius"/>
    </source>
</evidence>